<protein>
    <submittedName>
        <fullName evidence="1">Uncharacterized protein</fullName>
    </submittedName>
</protein>
<proteinExistence type="predicted"/>
<comment type="caution">
    <text evidence="1">The sequence shown here is derived from an EMBL/GenBank/DDBJ whole genome shotgun (WGS) entry which is preliminary data.</text>
</comment>
<gene>
    <name evidence="1" type="ORF">BDN70DRAFT_935998</name>
</gene>
<keyword evidence="2" id="KW-1185">Reference proteome</keyword>
<sequence>MDLGLFQCVSSGLLFRRHSHLMFVRSFTPIPFFHHDWASVYSAIEPIWTLCAVINSSTRRRLEVDYNQHPFEPDLSLGLTDAKTRTPYVVGHCQSPPRSITGSSLIIPLIQNTRTPPYKTRLHQYMYYNSYASDTDYLELLIPYLPYDIIPIDFHPPLPISCTTDDLYLPSTSPLEVVRSSASSYFVGADFGWFGNQLDAEDWATSVRRRSRAMRTLTPTPMISPSLAGARQSSRLPTSTLSDMAAQANSTLPCAMEAACVLRSTQRSRRSYASMLRRMGMFL</sequence>
<evidence type="ECO:0000313" key="2">
    <source>
        <dbReference type="Proteomes" id="UP000807469"/>
    </source>
</evidence>
<organism evidence="1 2">
    <name type="scientific">Pholiota conissans</name>
    <dbReference type="NCBI Taxonomy" id="109636"/>
    <lineage>
        <taxon>Eukaryota</taxon>
        <taxon>Fungi</taxon>
        <taxon>Dikarya</taxon>
        <taxon>Basidiomycota</taxon>
        <taxon>Agaricomycotina</taxon>
        <taxon>Agaricomycetes</taxon>
        <taxon>Agaricomycetidae</taxon>
        <taxon>Agaricales</taxon>
        <taxon>Agaricineae</taxon>
        <taxon>Strophariaceae</taxon>
        <taxon>Pholiota</taxon>
    </lineage>
</organism>
<reference evidence="1" key="1">
    <citation type="submission" date="2020-11" db="EMBL/GenBank/DDBJ databases">
        <authorList>
            <consortium name="DOE Joint Genome Institute"/>
            <person name="Ahrendt S."/>
            <person name="Riley R."/>
            <person name="Andreopoulos W."/>
            <person name="Labutti K."/>
            <person name="Pangilinan J."/>
            <person name="Ruiz-Duenas F.J."/>
            <person name="Barrasa J.M."/>
            <person name="Sanchez-Garcia M."/>
            <person name="Camarero S."/>
            <person name="Miyauchi S."/>
            <person name="Serrano A."/>
            <person name="Linde D."/>
            <person name="Babiker R."/>
            <person name="Drula E."/>
            <person name="Ayuso-Fernandez I."/>
            <person name="Pacheco R."/>
            <person name="Padilla G."/>
            <person name="Ferreira P."/>
            <person name="Barriuso J."/>
            <person name="Kellner H."/>
            <person name="Castanera R."/>
            <person name="Alfaro M."/>
            <person name="Ramirez L."/>
            <person name="Pisabarro A.G."/>
            <person name="Kuo A."/>
            <person name="Tritt A."/>
            <person name="Lipzen A."/>
            <person name="He G."/>
            <person name="Yan M."/>
            <person name="Ng V."/>
            <person name="Cullen D."/>
            <person name="Martin F."/>
            <person name="Rosso M.-N."/>
            <person name="Henrissat B."/>
            <person name="Hibbett D."/>
            <person name="Martinez A.T."/>
            <person name="Grigoriev I.V."/>
        </authorList>
    </citation>
    <scope>NUCLEOTIDE SEQUENCE</scope>
    <source>
        <strain evidence="1">CIRM-BRFM 674</strain>
    </source>
</reference>
<accession>A0A9P5YT17</accession>
<dbReference type="EMBL" id="MU155338">
    <property type="protein sequence ID" value="KAF9475308.1"/>
    <property type="molecule type" value="Genomic_DNA"/>
</dbReference>
<name>A0A9P5YT17_9AGAR</name>
<evidence type="ECO:0000313" key="1">
    <source>
        <dbReference type="EMBL" id="KAF9475308.1"/>
    </source>
</evidence>
<dbReference type="Proteomes" id="UP000807469">
    <property type="component" value="Unassembled WGS sequence"/>
</dbReference>
<dbReference type="AlphaFoldDB" id="A0A9P5YT17"/>